<organism evidence="1 2">
    <name type="scientific">Atlanticothrix silvestris CENA357</name>
    <dbReference type="NCBI Taxonomy" id="1725252"/>
    <lineage>
        <taxon>Bacteria</taxon>
        <taxon>Bacillati</taxon>
        <taxon>Cyanobacteriota</taxon>
        <taxon>Cyanophyceae</taxon>
        <taxon>Nostocales</taxon>
        <taxon>Nodulariaceae</taxon>
        <taxon>Atlanticothrix</taxon>
        <taxon>Atlanticothrix silvestris</taxon>
    </lineage>
</organism>
<accession>A0A8J7L3X9</accession>
<sequence length="135" mass="15351">MTLHTLFVCKSCSAVLDHEEADDRAEGNQLLLKLLETQKNNSAYSSLNIESVGCLWTCVEKRSCVVSFICPQKYTYHFVDLTEENITELLEFSLLYQESKDGYVLPPKLPGKLRSHLLVRIPPTPEAIAHKMRLP</sequence>
<dbReference type="AlphaFoldDB" id="A0A8J7L3X9"/>
<keyword evidence="2" id="KW-1185">Reference proteome</keyword>
<dbReference type="EMBL" id="JAECZB010000023">
    <property type="protein sequence ID" value="MBH8553052.1"/>
    <property type="molecule type" value="Genomic_DNA"/>
</dbReference>
<reference evidence="1 2" key="1">
    <citation type="journal article" date="2021" name="Int. J. Syst. Evol. Microbiol.">
        <title>Amazonocrinis nigriterrae gen. nov., sp. nov., Atlanticothrix silvestris gen. nov., sp. nov. and Dendronalium phyllosphericum gen. nov., sp. nov., nostocacean cyanobacteria from Brazilian environments.</title>
        <authorList>
            <person name="Alvarenga D.O."/>
            <person name="Andreote A.P.D."/>
            <person name="Branco L.H.Z."/>
            <person name="Delbaje E."/>
            <person name="Cruz R.B."/>
            <person name="Varani A.M."/>
            <person name="Fiore M.F."/>
        </authorList>
    </citation>
    <scope>NUCLEOTIDE SEQUENCE [LARGE SCALE GENOMIC DNA]</scope>
    <source>
        <strain evidence="1 2">CENA357</strain>
    </source>
</reference>
<evidence type="ECO:0000313" key="2">
    <source>
        <dbReference type="Proteomes" id="UP000599391"/>
    </source>
</evidence>
<gene>
    <name evidence="1" type="ORF">I8751_11880</name>
</gene>
<dbReference type="Proteomes" id="UP000599391">
    <property type="component" value="Unassembled WGS sequence"/>
</dbReference>
<proteinExistence type="predicted"/>
<protein>
    <submittedName>
        <fullName evidence="1">DUF1636 domain-containing protein</fullName>
    </submittedName>
</protein>
<dbReference type="RefSeq" id="WP_214439343.1">
    <property type="nucleotide sequence ID" value="NZ_JAECZB010000023.1"/>
</dbReference>
<comment type="caution">
    <text evidence="1">The sequence shown here is derived from an EMBL/GenBank/DDBJ whole genome shotgun (WGS) entry which is preliminary data.</text>
</comment>
<evidence type="ECO:0000313" key="1">
    <source>
        <dbReference type="EMBL" id="MBH8553052.1"/>
    </source>
</evidence>
<name>A0A8J7L3X9_9CYAN</name>
<dbReference type="Pfam" id="PF07845">
    <property type="entry name" value="DUF1636"/>
    <property type="match status" value="1"/>
</dbReference>
<dbReference type="InterPro" id="IPR012863">
    <property type="entry name" value="DUF1636"/>
</dbReference>